<evidence type="ECO:0000313" key="1">
    <source>
        <dbReference type="EMBL" id="PMC24598.1"/>
    </source>
</evidence>
<gene>
    <name evidence="1" type="ORF">CJ231_04915</name>
</gene>
<evidence type="ECO:0000313" key="2">
    <source>
        <dbReference type="Proteomes" id="UP000235564"/>
    </source>
</evidence>
<protein>
    <submittedName>
        <fullName evidence="1">Uncharacterized protein</fullName>
    </submittedName>
</protein>
<comment type="caution">
    <text evidence="1">The sequence shown here is derived from an EMBL/GenBank/DDBJ whole genome shotgun (WGS) entry which is preliminary data.</text>
</comment>
<reference evidence="1 2" key="1">
    <citation type="submission" date="2017-09" db="EMBL/GenBank/DDBJ databases">
        <title>Bacterial strain isolated from the female urinary microbiota.</title>
        <authorList>
            <person name="Thomas-White K."/>
            <person name="Kumar N."/>
            <person name="Forster S."/>
            <person name="Putonti C."/>
            <person name="Lawley T."/>
            <person name="Wolfe A.J."/>
        </authorList>
    </citation>
    <scope>NUCLEOTIDE SEQUENCE [LARGE SCALE GENOMIC DNA]</scope>
    <source>
        <strain evidence="1 2">UMB0536</strain>
    </source>
</reference>
<accession>A0A2N6QRS9</accession>
<sequence>MTAIVSKKKSFQSIFIVLLTNDLLFETQNPHYFCFHIIVQIKKKSISHFVKLVRYFIKKVGKKRPL</sequence>
<dbReference type="AlphaFoldDB" id="A0A2N6QRS9"/>
<proteinExistence type="predicted"/>
<dbReference type="EMBL" id="PNGJ01000003">
    <property type="protein sequence ID" value="PMC24598.1"/>
    <property type="molecule type" value="Genomic_DNA"/>
</dbReference>
<dbReference type="Proteomes" id="UP000235564">
    <property type="component" value="Unassembled WGS sequence"/>
</dbReference>
<name>A0A2N6QRS9_9BACT</name>
<organism evidence="1 2">
    <name type="scientific">Hoylesella buccalis</name>
    <dbReference type="NCBI Taxonomy" id="28127"/>
    <lineage>
        <taxon>Bacteria</taxon>
        <taxon>Pseudomonadati</taxon>
        <taxon>Bacteroidota</taxon>
        <taxon>Bacteroidia</taxon>
        <taxon>Bacteroidales</taxon>
        <taxon>Prevotellaceae</taxon>
        <taxon>Hoylesella</taxon>
    </lineage>
</organism>